<dbReference type="InterPro" id="IPR050950">
    <property type="entry name" value="HTH-type_LysR_regulators"/>
</dbReference>
<dbReference type="RefSeq" id="WP_073079007.1">
    <property type="nucleotide sequence ID" value="NZ_FQXV01000007.1"/>
</dbReference>
<evidence type="ECO:0000313" key="7">
    <source>
        <dbReference type="Proteomes" id="UP000183995"/>
    </source>
</evidence>
<feature type="domain" description="HTH lysR-type" evidence="5">
    <location>
        <begin position="1"/>
        <end position="58"/>
    </location>
</feature>
<dbReference type="SUPFAM" id="SSF46785">
    <property type="entry name" value="Winged helix' DNA-binding domain"/>
    <property type="match status" value="1"/>
</dbReference>
<evidence type="ECO:0000259" key="5">
    <source>
        <dbReference type="PROSITE" id="PS50931"/>
    </source>
</evidence>
<dbReference type="CDD" id="cd05466">
    <property type="entry name" value="PBP2_LTTR_substrate"/>
    <property type="match status" value="1"/>
</dbReference>
<dbReference type="GO" id="GO:0003677">
    <property type="term" value="F:DNA binding"/>
    <property type="evidence" value="ECO:0007669"/>
    <property type="project" value="UniProtKB-KW"/>
</dbReference>
<dbReference type="AlphaFoldDB" id="A0A1M5Y6P8"/>
<dbReference type="Pfam" id="PF00126">
    <property type="entry name" value="HTH_1"/>
    <property type="match status" value="1"/>
</dbReference>
<keyword evidence="2" id="KW-0805">Transcription regulation</keyword>
<dbReference type="PANTHER" id="PTHR30419:SF8">
    <property type="entry name" value="NITROGEN ASSIMILATION TRANSCRIPTIONAL ACTIVATOR-RELATED"/>
    <property type="match status" value="1"/>
</dbReference>
<sequence length="301" mass="34226">MEIRQLKYFAEIYKYRNFSRAAEACFISSQGISMAILRLEEELSCKLFVRTAKGLTPTAQGEYLYPRAQQILTLLEECETYFKKGAGKEGFLTVMLSIGTIEEFAGVPIAQFREKHPNVHLDVQETFDVVCDTSVENGIVEMALTVGPVDVKKFDFELLFTSRHALIVHKDHPLANRESISIADLQDVPMAVMRDSTKTYQIYRDACRRAGFEPSVSIFADNILLVYYLAEMNQSAGISTLALANRLSRPNLRAIPFDDPAFDWSIYLIKQKNAKLSPEAKTFEGLLLQHRKDMTVVKYER</sequence>
<dbReference type="Pfam" id="PF03466">
    <property type="entry name" value="LysR_substrate"/>
    <property type="match status" value="1"/>
</dbReference>
<dbReference type="InterPro" id="IPR036390">
    <property type="entry name" value="WH_DNA-bd_sf"/>
</dbReference>
<evidence type="ECO:0000313" key="6">
    <source>
        <dbReference type="EMBL" id="SHI07765.1"/>
    </source>
</evidence>
<protein>
    <submittedName>
        <fullName evidence="6">DNA-binding transcriptional regulator, LysR family</fullName>
    </submittedName>
</protein>
<accession>A0A1M5Y6P8</accession>
<comment type="similarity">
    <text evidence="1">Belongs to the LysR transcriptional regulatory family.</text>
</comment>
<name>A0A1M5Y6P8_9FIRM</name>
<dbReference type="GO" id="GO:0003700">
    <property type="term" value="F:DNA-binding transcription factor activity"/>
    <property type="evidence" value="ECO:0007669"/>
    <property type="project" value="InterPro"/>
</dbReference>
<dbReference type="Proteomes" id="UP000183995">
    <property type="component" value="Unassembled WGS sequence"/>
</dbReference>
<gene>
    <name evidence="6" type="ORF">SAMN02745823_02293</name>
</gene>
<dbReference type="InterPro" id="IPR036388">
    <property type="entry name" value="WH-like_DNA-bd_sf"/>
</dbReference>
<dbReference type="InterPro" id="IPR005119">
    <property type="entry name" value="LysR_subst-bd"/>
</dbReference>
<dbReference type="FunFam" id="1.10.10.10:FF:000001">
    <property type="entry name" value="LysR family transcriptional regulator"/>
    <property type="match status" value="1"/>
</dbReference>
<evidence type="ECO:0000256" key="3">
    <source>
        <dbReference type="ARBA" id="ARBA00023125"/>
    </source>
</evidence>
<dbReference type="STRING" id="1123282.SAMN02745823_02293"/>
<dbReference type="Gene3D" id="3.40.190.290">
    <property type="match status" value="1"/>
</dbReference>
<dbReference type="PANTHER" id="PTHR30419">
    <property type="entry name" value="HTH-TYPE TRANSCRIPTIONAL REGULATOR YBHD"/>
    <property type="match status" value="1"/>
</dbReference>
<evidence type="ECO:0000256" key="2">
    <source>
        <dbReference type="ARBA" id="ARBA00023015"/>
    </source>
</evidence>
<evidence type="ECO:0000256" key="4">
    <source>
        <dbReference type="ARBA" id="ARBA00023163"/>
    </source>
</evidence>
<proteinExistence type="inferred from homology"/>
<reference evidence="6 7" key="1">
    <citation type="submission" date="2016-11" db="EMBL/GenBank/DDBJ databases">
        <authorList>
            <person name="Jaros S."/>
            <person name="Januszkiewicz K."/>
            <person name="Wedrychowicz H."/>
        </authorList>
    </citation>
    <scope>NUCLEOTIDE SEQUENCE [LARGE SCALE GENOMIC DNA]</scope>
    <source>
        <strain evidence="6 7">DSM 10068</strain>
    </source>
</reference>
<dbReference type="EMBL" id="FQXV01000007">
    <property type="protein sequence ID" value="SHI07765.1"/>
    <property type="molecule type" value="Genomic_DNA"/>
</dbReference>
<keyword evidence="3 6" id="KW-0238">DNA-binding</keyword>
<dbReference type="SUPFAM" id="SSF53850">
    <property type="entry name" value="Periplasmic binding protein-like II"/>
    <property type="match status" value="1"/>
</dbReference>
<keyword evidence="4" id="KW-0804">Transcription</keyword>
<evidence type="ECO:0000256" key="1">
    <source>
        <dbReference type="ARBA" id="ARBA00009437"/>
    </source>
</evidence>
<organism evidence="6 7">
    <name type="scientific">Sporobacter termitidis DSM 10068</name>
    <dbReference type="NCBI Taxonomy" id="1123282"/>
    <lineage>
        <taxon>Bacteria</taxon>
        <taxon>Bacillati</taxon>
        <taxon>Bacillota</taxon>
        <taxon>Clostridia</taxon>
        <taxon>Eubacteriales</taxon>
        <taxon>Oscillospiraceae</taxon>
        <taxon>Sporobacter</taxon>
    </lineage>
</organism>
<dbReference type="Gene3D" id="1.10.10.10">
    <property type="entry name" value="Winged helix-like DNA-binding domain superfamily/Winged helix DNA-binding domain"/>
    <property type="match status" value="1"/>
</dbReference>
<dbReference type="PROSITE" id="PS50931">
    <property type="entry name" value="HTH_LYSR"/>
    <property type="match status" value="1"/>
</dbReference>
<dbReference type="InterPro" id="IPR000847">
    <property type="entry name" value="LysR_HTH_N"/>
</dbReference>
<keyword evidence="7" id="KW-1185">Reference proteome</keyword>
<dbReference type="GO" id="GO:0005829">
    <property type="term" value="C:cytosol"/>
    <property type="evidence" value="ECO:0007669"/>
    <property type="project" value="TreeGrafter"/>
</dbReference>
<dbReference type="OrthoDB" id="9803714at2"/>